<comment type="subunit">
    <text evidence="4">Homooligomers form large rather nonselective pores in plastidial outer membranes.</text>
</comment>
<dbReference type="GO" id="GO:0046930">
    <property type="term" value="C:pore complex"/>
    <property type="evidence" value="ECO:0007669"/>
    <property type="project" value="UniProtKB-KW"/>
</dbReference>
<dbReference type="GO" id="GO:0034426">
    <property type="term" value="C:etioplast membrane"/>
    <property type="evidence" value="ECO:0007669"/>
    <property type="project" value="UniProtKB-SubCell"/>
</dbReference>
<evidence type="ECO:0000256" key="3">
    <source>
        <dbReference type="ARBA" id="ARBA00004441"/>
    </source>
</evidence>
<dbReference type="AlphaFoldDB" id="A0A822XRF2"/>
<evidence type="ECO:0000313" key="15">
    <source>
        <dbReference type="Proteomes" id="UP000607653"/>
    </source>
</evidence>
<dbReference type="GO" id="GO:0022843">
    <property type="term" value="F:voltage-gated monoatomic cation channel activity"/>
    <property type="evidence" value="ECO:0007669"/>
    <property type="project" value="InterPro"/>
</dbReference>
<sequence>MRTFEPCCDRAKNSWDIAVSQRVCGDDVLRASYQMSSKLLGLEWSRDSKLNGTFKTRFRHLSS</sequence>
<keyword evidence="10" id="KW-1002">Plastid outer membrane</keyword>
<dbReference type="EMBL" id="DUZY01000001">
    <property type="protein sequence ID" value="DAD21721.1"/>
    <property type="molecule type" value="Genomic_DNA"/>
</dbReference>
<comment type="caution">
    <text evidence="14">The sequence shown here is derived from an EMBL/GenBank/DDBJ whole genome shotgun (WGS) entry which is preliminary data.</text>
</comment>
<comment type="function">
    <text evidence="1">High-conductance voltage-dependent solute channel with a slight selectivity for cations transporting triosephosphates, dicarboxylic acids, ATP, inorganic phosphate (Pi), sugars, and positively or negatively charged amino acids.</text>
</comment>
<evidence type="ECO:0000256" key="5">
    <source>
        <dbReference type="ARBA" id="ARBA00022448"/>
    </source>
</evidence>
<evidence type="ECO:0000256" key="11">
    <source>
        <dbReference type="ARBA" id="ARBA00023065"/>
    </source>
</evidence>
<accession>A0A822XRF2</accession>
<evidence type="ECO:0000256" key="13">
    <source>
        <dbReference type="ARBA" id="ARBA00023136"/>
    </source>
</evidence>
<evidence type="ECO:0000256" key="8">
    <source>
        <dbReference type="ARBA" id="ARBA00022640"/>
    </source>
</evidence>
<evidence type="ECO:0000256" key="4">
    <source>
        <dbReference type="ARBA" id="ARBA00011593"/>
    </source>
</evidence>
<protein>
    <submittedName>
        <fullName evidence="14">Uncharacterized protein</fullName>
    </submittedName>
</protein>
<dbReference type="PANTHER" id="PTHR35284">
    <property type="entry name" value="OUTER ENVELOPE PORE PROTEIN 24A, CHLOROPLASTIC-RELATED"/>
    <property type="match status" value="1"/>
</dbReference>
<evidence type="ECO:0000256" key="1">
    <source>
        <dbReference type="ARBA" id="ARBA00002327"/>
    </source>
</evidence>
<keyword evidence="6" id="KW-1134">Transmembrane beta strand</keyword>
<keyword evidence="7" id="KW-0150">Chloroplast</keyword>
<comment type="subcellular location">
    <subcellularLocation>
        <location evidence="2">Plastid</location>
        <location evidence="2">Chloroplast outer membrane</location>
        <topology evidence="2">Multi-pass membrane protein</topology>
    </subcellularLocation>
    <subcellularLocation>
        <location evidence="3">Plastid</location>
        <location evidence="3">Etioplast membrane</location>
        <topology evidence="3">Multi-pass membrane protein</topology>
    </subcellularLocation>
</comment>
<dbReference type="InterPro" id="IPR034626">
    <property type="entry name" value="OEP24"/>
</dbReference>
<keyword evidence="5" id="KW-0813">Transport</keyword>
<dbReference type="GO" id="GO:0034765">
    <property type="term" value="P:regulation of monoatomic ion transmembrane transport"/>
    <property type="evidence" value="ECO:0007669"/>
    <property type="project" value="InterPro"/>
</dbReference>
<keyword evidence="15" id="KW-1185">Reference proteome</keyword>
<keyword evidence="12" id="KW-0626">Porin</keyword>
<keyword evidence="13" id="KW-0472">Membrane</keyword>
<evidence type="ECO:0000256" key="6">
    <source>
        <dbReference type="ARBA" id="ARBA00022452"/>
    </source>
</evidence>
<keyword evidence="11" id="KW-0406">Ion transport</keyword>
<gene>
    <name evidence="14" type="ORF">HUJ06_023184</name>
</gene>
<dbReference type="GO" id="GO:0009707">
    <property type="term" value="C:chloroplast outer membrane"/>
    <property type="evidence" value="ECO:0007669"/>
    <property type="project" value="UniProtKB-SubCell"/>
</dbReference>
<keyword evidence="9" id="KW-0812">Transmembrane</keyword>
<evidence type="ECO:0000256" key="9">
    <source>
        <dbReference type="ARBA" id="ARBA00022692"/>
    </source>
</evidence>
<keyword evidence="8" id="KW-0934">Plastid</keyword>
<reference evidence="14 15" key="1">
    <citation type="journal article" date="2020" name="Mol. Biol. Evol.">
        <title>Distinct Expression and Methylation Patterns for Genes with Different Fates following a Single Whole-Genome Duplication in Flowering Plants.</title>
        <authorList>
            <person name="Shi T."/>
            <person name="Rahmani R.S."/>
            <person name="Gugger P.F."/>
            <person name="Wang M."/>
            <person name="Li H."/>
            <person name="Zhang Y."/>
            <person name="Li Z."/>
            <person name="Wang Q."/>
            <person name="Van de Peer Y."/>
            <person name="Marchal K."/>
            <person name="Chen J."/>
        </authorList>
    </citation>
    <scope>NUCLEOTIDE SEQUENCE [LARGE SCALE GENOMIC DNA]</scope>
    <source>
        <tissue evidence="14">Leaf</tissue>
    </source>
</reference>
<organism evidence="14 15">
    <name type="scientific">Nelumbo nucifera</name>
    <name type="common">Sacred lotus</name>
    <dbReference type="NCBI Taxonomy" id="4432"/>
    <lineage>
        <taxon>Eukaryota</taxon>
        <taxon>Viridiplantae</taxon>
        <taxon>Streptophyta</taxon>
        <taxon>Embryophyta</taxon>
        <taxon>Tracheophyta</taxon>
        <taxon>Spermatophyta</taxon>
        <taxon>Magnoliopsida</taxon>
        <taxon>Proteales</taxon>
        <taxon>Nelumbonaceae</taxon>
        <taxon>Nelumbo</taxon>
    </lineage>
</organism>
<dbReference type="GO" id="GO:0015288">
    <property type="term" value="F:porin activity"/>
    <property type="evidence" value="ECO:0007669"/>
    <property type="project" value="UniProtKB-KW"/>
</dbReference>
<evidence type="ECO:0000256" key="7">
    <source>
        <dbReference type="ARBA" id="ARBA00022528"/>
    </source>
</evidence>
<evidence type="ECO:0000256" key="2">
    <source>
        <dbReference type="ARBA" id="ARBA00004396"/>
    </source>
</evidence>
<dbReference type="PANTHER" id="PTHR35284:SF1">
    <property type="entry name" value="OUTER ENVELOPE PORE PROTEIN 24A, CHLOROPLASTIC-RELATED"/>
    <property type="match status" value="1"/>
</dbReference>
<proteinExistence type="predicted"/>
<name>A0A822XRF2_NELNU</name>
<evidence type="ECO:0000313" key="14">
    <source>
        <dbReference type="EMBL" id="DAD21721.1"/>
    </source>
</evidence>
<evidence type="ECO:0000256" key="12">
    <source>
        <dbReference type="ARBA" id="ARBA00023114"/>
    </source>
</evidence>
<evidence type="ECO:0000256" key="10">
    <source>
        <dbReference type="ARBA" id="ARBA00022805"/>
    </source>
</evidence>
<dbReference type="Proteomes" id="UP000607653">
    <property type="component" value="Unassembled WGS sequence"/>
</dbReference>